<keyword evidence="1" id="KW-0812">Transmembrane</keyword>
<protein>
    <submittedName>
        <fullName evidence="2">Uncharacterized protein</fullName>
    </submittedName>
</protein>
<dbReference type="EMBL" id="ANNX02000027">
    <property type="protein sequence ID" value="KYC40512.1"/>
    <property type="molecule type" value="Genomic_DNA"/>
</dbReference>
<gene>
    <name evidence="2" type="ORF">WA1_25655</name>
</gene>
<organism evidence="2 3">
    <name type="scientific">Scytonema hofmannii PCC 7110</name>
    <dbReference type="NCBI Taxonomy" id="128403"/>
    <lineage>
        <taxon>Bacteria</taxon>
        <taxon>Bacillati</taxon>
        <taxon>Cyanobacteriota</taxon>
        <taxon>Cyanophyceae</taxon>
        <taxon>Nostocales</taxon>
        <taxon>Scytonemataceae</taxon>
        <taxon>Scytonema</taxon>
    </lineage>
</organism>
<feature type="transmembrane region" description="Helical" evidence="1">
    <location>
        <begin position="5"/>
        <end position="22"/>
    </location>
</feature>
<feature type="transmembrane region" description="Helical" evidence="1">
    <location>
        <begin position="42"/>
        <end position="63"/>
    </location>
</feature>
<keyword evidence="1" id="KW-0472">Membrane</keyword>
<dbReference type="OrthoDB" id="531764at2"/>
<dbReference type="RefSeq" id="WP_017739665.1">
    <property type="nucleotide sequence ID" value="NZ_KQ976354.1"/>
</dbReference>
<accession>A0A139X7A3</accession>
<sequence>MMSIILLYATIIFYFIMAFSFFQKWLDFFIADAEMSSEERVFSMIILVIATVFWPVIVPLAYLEVLKFHQKHKEVIDSLLISSRSRLQDK</sequence>
<name>A0A139X7A3_9CYAN</name>
<dbReference type="Proteomes" id="UP000076925">
    <property type="component" value="Unassembled WGS sequence"/>
</dbReference>
<reference evidence="2 3" key="1">
    <citation type="journal article" date="2013" name="Genome Biol. Evol.">
        <title>Genomes of Stigonematalean cyanobacteria (subsection V) and the evolution of oxygenic photosynthesis from prokaryotes to plastids.</title>
        <authorList>
            <person name="Dagan T."/>
            <person name="Roettger M."/>
            <person name="Stucken K."/>
            <person name="Landan G."/>
            <person name="Koch R."/>
            <person name="Major P."/>
            <person name="Gould S.B."/>
            <person name="Goremykin V.V."/>
            <person name="Rippka R."/>
            <person name="Tandeau de Marsac N."/>
            <person name="Gugger M."/>
            <person name="Lockhart P.J."/>
            <person name="Allen J.F."/>
            <person name="Brune I."/>
            <person name="Maus I."/>
            <person name="Puhler A."/>
            <person name="Martin W.F."/>
        </authorList>
    </citation>
    <scope>NUCLEOTIDE SEQUENCE [LARGE SCALE GENOMIC DNA]</scope>
    <source>
        <strain evidence="2 3">PCC 7110</strain>
    </source>
</reference>
<evidence type="ECO:0000313" key="3">
    <source>
        <dbReference type="Proteomes" id="UP000076925"/>
    </source>
</evidence>
<keyword evidence="3" id="KW-1185">Reference proteome</keyword>
<evidence type="ECO:0000313" key="2">
    <source>
        <dbReference type="EMBL" id="KYC40512.1"/>
    </source>
</evidence>
<evidence type="ECO:0000256" key="1">
    <source>
        <dbReference type="SAM" id="Phobius"/>
    </source>
</evidence>
<dbReference type="AlphaFoldDB" id="A0A139X7A3"/>
<keyword evidence="1" id="KW-1133">Transmembrane helix</keyword>
<proteinExistence type="predicted"/>
<comment type="caution">
    <text evidence="2">The sequence shown here is derived from an EMBL/GenBank/DDBJ whole genome shotgun (WGS) entry which is preliminary data.</text>
</comment>